<dbReference type="Proteomes" id="UP000760494">
    <property type="component" value="Unassembled WGS sequence"/>
</dbReference>
<dbReference type="EMBL" id="CABFJX010000014">
    <property type="protein sequence ID" value="VTT57994.1"/>
    <property type="molecule type" value="Genomic_DNA"/>
</dbReference>
<gene>
    <name evidence="1" type="ORF">C2S_13677</name>
</gene>
<sequence length="108" mass="12459">MTIIDCQQLPYGSSNTATVFITFYAFPTLLLRLSAPSQTHLCHRLYGIQALHSPRLAIASTKLSNRYGWRYITMVGTVNSNDVWRHDAFLLQDIDVQIIWLHSSWYLD</sequence>
<evidence type="ECO:0000313" key="2">
    <source>
        <dbReference type="Proteomes" id="UP000760494"/>
    </source>
</evidence>
<proteinExistence type="predicted"/>
<organism evidence="1 2">
    <name type="scientific">Fusarium fujikuroi</name>
    <name type="common">Bakanae and foot rot disease fungus</name>
    <name type="synonym">Gibberella fujikuroi</name>
    <dbReference type="NCBI Taxonomy" id="5127"/>
    <lineage>
        <taxon>Eukaryota</taxon>
        <taxon>Fungi</taxon>
        <taxon>Dikarya</taxon>
        <taxon>Ascomycota</taxon>
        <taxon>Pezizomycotina</taxon>
        <taxon>Sordariomycetes</taxon>
        <taxon>Hypocreomycetidae</taxon>
        <taxon>Hypocreales</taxon>
        <taxon>Nectriaceae</taxon>
        <taxon>Fusarium</taxon>
        <taxon>Fusarium fujikuroi species complex</taxon>
    </lineage>
</organism>
<reference evidence="1" key="1">
    <citation type="submission" date="2019-05" db="EMBL/GenBank/DDBJ databases">
        <authorList>
            <person name="Piombo E."/>
        </authorList>
    </citation>
    <scope>NUCLEOTIDE SEQUENCE</scope>
    <source>
        <strain evidence="1">C2S</strain>
    </source>
</reference>
<accession>A0A2H3RFP7</accession>
<dbReference type="AlphaFoldDB" id="A0A2H3RFP7"/>
<protein>
    <submittedName>
        <fullName evidence="1">Uncharacterized protein</fullName>
    </submittedName>
</protein>
<comment type="caution">
    <text evidence="1">The sequence shown here is derived from an EMBL/GenBank/DDBJ whole genome shotgun (WGS) entry which is preliminary data.</text>
</comment>
<name>A0A2H3RFP7_FUSFU</name>
<evidence type="ECO:0000313" key="1">
    <source>
        <dbReference type="EMBL" id="VTT57994.1"/>
    </source>
</evidence>